<gene>
    <name evidence="8" type="ORF">K505DRAFT_321734</name>
</gene>
<evidence type="ECO:0000256" key="5">
    <source>
        <dbReference type="SAM" id="MobiDB-lite"/>
    </source>
</evidence>
<dbReference type="AlphaFoldDB" id="A0A6A6XPV0"/>
<dbReference type="PROSITE" id="PS50089">
    <property type="entry name" value="ZF_RING_2"/>
    <property type="match status" value="2"/>
</dbReference>
<evidence type="ECO:0008006" key="10">
    <source>
        <dbReference type="Google" id="ProtNLM"/>
    </source>
</evidence>
<evidence type="ECO:0000313" key="8">
    <source>
        <dbReference type="EMBL" id="KAF2798586.1"/>
    </source>
</evidence>
<keyword evidence="2 4" id="KW-0863">Zinc-finger</keyword>
<feature type="compositionally biased region" description="Low complexity" evidence="5">
    <location>
        <begin position="108"/>
        <end position="147"/>
    </location>
</feature>
<dbReference type="Gene3D" id="3.30.40.10">
    <property type="entry name" value="Zinc/RING finger domain, C3HC4 (zinc finger)"/>
    <property type="match status" value="2"/>
</dbReference>
<proteinExistence type="predicted"/>
<dbReference type="OrthoDB" id="8062037at2759"/>
<sequence>MPAPNPLWNPRQVLQISDDGCCVGYAPSKRRKCRIGIAGHNLYKAHTVLDSIAEADPDADAVRTKLHNLAGYMLCVRWHQAQAGDMVNQWVGRMKLAYPHGEVVAQPRARTSPSSRSNTPSSMSASSSASVSSQRSTSSASSVSLTTHSERGISEERYESLLEQMRIFDRRLAESVQQSELISNLTSLAIARISTSNTSALDPSRSSTVSSSSVSTTRPQAQASISPRSSASAGTTRPQARPLVSSSTSSTRPQAQASASSSSAIAAPPQARASTSSANNSTIRSAASATSSDQSADTVIVSSSSRTHSHVRQRPIDDECHICMDDFLPDDLIMWCKSGCGRSVHQNCFQTWQTACVARGRSATGTCVFCRAAWESQSAVKFRESSSSCTRTHVRRLDVDEECPICQEDYKPEDSLVWCKDGCGRVVHRDCFQEWQVHLGNSETSATCAFCRRAWSSDCGCDI</sequence>
<dbReference type="Proteomes" id="UP000799757">
    <property type="component" value="Unassembled WGS sequence"/>
</dbReference>
<dbReference type="PROSITE" id="PS50016">
    <property type="entry name" value="ZF_PHD_2"/>
    <property type="match status" value="1"/>
</dbReference>
<name>A0A6A6XPV0_9PLEO</name>
<dbReference type="GO" id="GO:0008270">
    <property type="term" value="F:zinc ion binding"/>
    <property type="evidence" value="ECO:0007669"/>
    <property type="project" value="UniProtKB-KW"/>
</dbReference>
<dbReference type="InterPro" id="IPR001841">
    <property type="entry name" value="Znf_RING"/>
</dbReference>
<dbReference type="PANTHER" id="PTHR21540">
    <property type="entry name" value="RING FINGER AND SWIM DOMAIN-CONTAINING PROTEIN 2"/>
    <property type="match status" value="1"/>
</dbReference>
<evidence type="ECO:0000256" key="4">
    <source>
        <dbReference type="PROSITE-ProRule" id="PRU00175"/>
    </source>
</evidence>
<feature type="compositionally biased region" description="Low complexity" evidence="5">
    <location>
        <begin position="245"/>
        <end position="306"/>
    </location>
</feature>
<feature type="compositionally biased region" description="Polar residues" evidence="5">
    <location>
        <begin position="219"/>
        <end position="238"/>
    </location>
</feature>
<dbReference type="EMBL" id="MU001780">
    <property type="protein sequence ID" value="KAF2798586.1"/>
    <property type="molecule type" value="Genomic_DNA"/>
</dbReference>
<dbReference type="Pfam" id="PF13639">
    <property type="entry name" value="zf-RING_2"/>
    <property type="match status" value="1"/>
</dbReference>
<dbReference type="GO" id="GO:0061630">
    <property type="term" value="F:ubiquitin protein ligase activity"/>
    <property type="evidence" value="ECO:0007669"/>
    <property type="project" value="InterPro"/>
</dbReference>
<evidence type="ECO:0000313" key="9">
    <source>
        <dbReference type="Proteomes" id="UP000799757"/>
    </source>
</evidence>
<dbReference type="PANTHER" id="PTHR21540:SF0">
    <property type="entry name" value="PHD FAMILY PROTEIN"/>
    <property type="match status" value="1"/>
</dbReference>
<dbReference type="InterPro" id="IPR013083">
    <property type="entry name" value="Znf_RING/FYVE/PHD"/>
</dbReference>
<dbReference type="InterPro" id="IPR019787">
    <property type="entry name" value="Znf_PHD-finger"/>
</dbReference>
<feature type="region of interest" description="Disordered" evidence="5">
    <location>
        <begin position="104"/>
        <end position="151"/>
    </location>
</feature>
<feature type="domain" description="RING-type" evidence="7">
    <location>
        <begin position="403"/>
        <end position="452"/>
    </location>
</feature>
<feature type="domain" description="PHD-type" evidence="6">
    <location>
        <begin position="400"/>
        <end position="454"/>
    </location>
</feature>
<evidence type="ECO:0000256" key="2">
    <source>
        <dbReference type="ARBA" id="ARBA00022771"/>
    </source>
</evidence>
<feature type="compositionally biased region" description="Low complexity" evidence="5">
    <location>
        <begin position="204"/>
        <end position="218"/>
    </location>
</feature>
<protein>
    <recommendedName>
        <fullName evidence="10">RING-type domain-containing protein</fullName>
    </recommendedName>
</protein>
<feature type="region of interest" description="Disordered" evidence="5">
    <location>
        <begin position="197"/>
        <end position="311"/>
    </location>
</feature>
<evidence type="ECO:0000256" key="3">
    <source>
        <dbReference type="ARBA" id="ARBA00022833"/>
    </source>
</evidence>
<keyword evidence="9" id="KW-1185">Reference proteome</keyword>
<dbReference type="SUPFAM" id="SSF57850">
    <property type="entry name" value="RING/U-box"/>
    <property type="match status" value="2"/>
</dbReference>
<evidence type="ECO:0000256" key="1">
    <source>
        <dbReference type="ARBA" id="ARBA00022723"/>
    </source>
</evidence>
<organism evidence="8 9">
    <name type="scientific">Melanomma pulvis-pyrius CBS 109.77</name>
    <dbReference type="NCBI Taxonomy" id="1314802"/>
    <lineage>
        <taxon>Eukaryota</taxon>
        <taxon>Fungi</taxon>
        <taxon>Dikarya</taxon>
        <taxon>Ascomycota</taxon>
        <taxon>Pezizomycotina</taxon>
        <taxon>Dothideomycetes</taxon>
        <taxon>Pleosporomycetidae</taxon>
        <taxon>Pleosporales</taxon>
        <taxon>Melanommataceae</taxon>
        <taxon>Melanomma</taxon>
    </lineage>
</organism>
<dbReference type="SMART" id="SM00184">
    <property type="entry name" value="RING"/>
    <property type="match status" value="2"/>
</dbReference>
<reference evidence="8" key="1">
    <citation type="journal article" date="2020" name="Stud. Mycol.">
        <title>101 Dothideomycetes genomes: a test case for predicting lifestyles and emergence of pathogens.</title>
        <authorList>
            <person name="Haridas S."/>
            <person name="Albert R."/>
            <person name="Binder M."/>
            <person name="Bloem J."/>
            <person name="Labutti K."/>
            <person name="Salamov A."/>
            <person name="Andreopoulos B."/>
            <person name="Baker S."/>
            <person name="Barry K."/>
            <person name="Bills G."/>
            <person name="Bluhm B."/>
            <person name="Cannon C."/>
            <person name="Castanera R."/>
            <person name="Culley D."/>
            <person name="Daum C."/>
            <person name="Ezra D."/>
            <person name="Gonzalez J."/>
            <person name="Henrissat B."/>
            <person name="Kuo A."/>
            <person name="Liang C."/>
            <person name="Lipzen A."/>
            <person name="Lutzoni F."/>
            <person name="Magnuson J."/>
            <person name="Mondo S."/>
            <person name="Nolan M."/>
            <person name="Ohm R."/>
            <person name="Pangilinan J."/>
            <person name="Park H.-J."/>
            <person name="Ramirez L."/>
            <person name="Alfaro M."/>
            <person name="Sun H."/>
            <person name="Tritt A."/>
            <person name="Yoshinaga Y."/>
            <person name="Zwiers L.-H."/>
            <person name="Turgeon B."/>
            <person name="Goodwin S."/>
            <person name="Spatafora J."/>
            <person name="Crous P."/>
            <person name="Grigoriev I."/>
        </authorList>
    </citation>
    <scope>NUCLEOTIDE SEQUENCE</scope>
    <source>
        <strain evidence="8">CBS 109.77</strain>
    </source>
</reference>
<feature type="domain" description="RING-type" evidence="7">
    <location>
        <begin position="320"/>
        <end position="371"/>
    </location>
</feature>
<evidence type="ECO:0000259" key="6">
    <source>
        <dbReference type="PROSITE" id="PS50016"/>
    </source>
</evidence>
<dbReference type="InterPro" id="IPR039903">
    <property type="entry name" value="Zswim2"/>
</dbReference>
<accession>A0A6A6XPV0</accession>
<evidence type="ECO:0000259" key="7">
    <source>
        <dbReference type="PROSITE" id="PS50089"/>
    </source>
</evidence>
<keyword evidence="3" id="KW-0862">Zinc</keyword>
<keyword evidence="1" id="KW-0479">Metal-binding</keyword>